<evidence type="ECO:0000313" key="2">
    <source>
        <dbReference type="Proteomes" id="UP001232245"/>
    </source>
</evidence>
<accession>A0ABT9Z845</accession>
<dbReference type="EMBL" id="JAUSTZ010000021">
    <property type="protein sequence ID" value="MDQ0228443.1"/>
    <property type="molecule type" value="Genomic_DNA"/>
</dbReference>
<proteinExistence type="predicted"/>
<name>A0ABT9Z845_9BACI</name>
<organism evidence="1 2">
    <name type="scientific">Metabacillus niabensis</name>
    <dbReference type="NCBI Taxonomy" id="324854"/>
    <lineage>
        <taxon>Bacteria</taxon>
        <taxon>Bacillati</taxon>
        <taxon>Bacillota</taxon>
        <taxon>Bacilli</taxon>
        <taxon>Bacillales</taxon>
        <taxon>Bacillaceae</taxon>
        <taxon>Metabacillus</taxon>
    </lineage>
</organism>
<dbReference type="Proteomes" id="UP001232245">
    <property type="component" value="Unassembled WGS sequence"/>
</dbReference>
<sequence>MFYKSSKSLGYTKNITSEKDFIEFIDRIQLEQSMVNDLKINNKSYPVSDLTPIFEKVKQLQKEEAI</sequence>
<keyword evidence="2" id="KW-1185">Reference proteome</keyword>
<dbReference type="RefSeq" id="WP_174880907.1">
    <property type="nucleotide sequence ID" value="NZ_CADEPK010000283.1"/>
</dbReference>
<evidence type="ECO:0000313" key="1">
    <source>
        <dbReference type="EMBL" id="MDQ0228443.1"/>
    </source>
</evidence>
<protein>
    <submittedName>
        <fullName evidence="1">Uncharacterized protein</fullName>
    </submittedName>
</protein>
<gene>
    <name evidence="1" type="ORF">J2S02_004826</name>
</gene>
<reference evidence="1 2" key="1">
    <citation type="submission" date="2023-07" db="EMBL/GenBank/DDBJ databases">
        <title>Genomic Encyclopedia of Type Strains, Phase IV (KMG-IV): sequencing the most valuable type-strain genomes for metagenomic binning, comparative biology and taxonomic classification.</title>
        <authorList>
            <person name="Goeker M."/>
        </authorList>
    </citation>
    <scope>NUCLEOTIDE SEQUENCE [LARGE SCALE GENOMIC DNA]</scope>
    <source>
        <strain evidence="1 2">DSM 17723</strain>
    </source>
</reference>
<comment type="caution">
    <text evidence="1">The sequence shown here is derived from an EMBL/GenBank/DDBJ whole genome shotgun (WGS) entry which is preliminary data.</text>
</comment>